<feature type="chain" id="PRO_5013391630" evidence="1">
    <location>
        <begin position="24"/>
        <end position="165"/>
    </location>
</feature>
<dbReference type="AlphaFoldDB" id="A0A1Y5TXN5"/>
<feature type="signal peptide" evidence="1">
    <location>
        <begin position="1"/>
        <end position="23"/>
    </location>
</feature>
<reference evidence="2 3" key="1">
    <citation type="submission" date="2017-03" db="EMBL/GenBank/DDBJ databases">
        <authorList>
            <person name="Afonso C.L."/>
            <person name="Miller P.J."/>
            <person name="Scott M.A."/>
            <person name="Spackman E."/>
            <person name="Goraichik I."/>
            <person name="Dimitrov K.M."/>
            <person name="Suarez D.L."/>
            <person name="Swayne D.E."/>
        </authorList>
    </citation>
    <scope>NUCLEOTIDE SEQUENCE [LARGE SCALE GENOMIC DNA]</scope>
    <source>
        <strain evidence="2 3">CECT 7023</strain>
    </source>
</reference>
<dbReference type="RefSeq" id="WP_085880651.1">
    <property type="nucleotide sequence ID" value="NZ_FWFZ01000034.1"/>
</dbReference>
<protein>
    <submittedName>
        <fullName evidence="2">Uncharacterized protein</fullName>
    </submittedName>
</protein>
<proteinExistence type="predicted"/>
<name>A0A1Y5TXN5_9RHOB</name>
<organism evidence="2 3">
    <name type="scientific">Roseisalinus antarcticus</name>
    <dbReference type="NCBI Taxonomy" id="254357"/>
    <lineage>
        <taxon>Bacteria</taxon>
        <taxon>Pseudomonadati</taxon>
        <taxon>Pseudomonadota</taxon>
        <taxon>Alphaproteobacteria</taxon>
        <taxon>Rhodobacterales</taxon>
        <taxon>Roseobacteraceae</taxon>
        <taxon>Roseisalinus</taxon>
    </lineage>
</organism>
<gene>
    <name evidence="2" type="ORF">ROA7023_03922</name>
</gene>
<evidence type="ECO:0000313" key="3">
    <source>
        <dbReference type="Proteomes" id="UP000193900"/>
    </source>
</evidence>
<evidence type="ECO:0000256" key="1">
    <source>
        <dbReference type="SAM" id="SignalP"/>
    </source>
</evidence>
<keyword evidence="3" id="KW-1185">Reference proteome</keyword>
<evidence type="ECO:0000313" key="2">
    <source>
        <dbReference type="EMBL" id="SLN75237.1"/>
    </source>
</evidence>
<sequence length="165" mass="17428">MGLRKAAQAVILLLALSPMPALATICGMYGAPAMIGDLFEAGFEPVVISGIPVSIVNWGEARVTDQAPPSPYMQTYAVTYRLLGVRTGDGGLTTPALVDVTVDVTCESGYCGHAPRRFQLRTFILWEGEDGLIGYGGLCGGSIRPLSTPLQSAATLRCFATRDCD</sequence>
<accession>A0A1Y5TXN5</accession>
<dbReference type="EMBL" id="FWFZ01000034">
    <property type="protein sequence ID" value="SLN75237.1"/>
    <property type="molecule type" value="Genomic_DNA"/>
</dbReference>
<dbReference type="OrthoDB" id="9827262at2"/>
<keyword evidence="1" id="KW-0732">Signal</keyword>
<dbReference type="Proteomes" id="UP000193900">
    <property type="component" value="Unassembled WGS sequence"/>
</dbReference>